<reference evidence="5" key="1">
    <citation type="submission" date="2016-10" db="EMBL/GenBank/DDBJ databases">
        <authorList>
            <person name="Varghese N."/>
            <person name="Submissions S."/>
        </authorList>
    </citation>
    <scope>NUCLEOTIDE SEQUENCE [LARGE SCALE GENOMIC DNA]</scope>
    <source>
        <strain evidence="5">DSM 11578</strain>
    </source>
</reference>
<evidence type="ECO:0000256" key="2">
    <source>
        <dbReference type="SAM" id="Phobius"/>
    </source>
</evidence>
<dbReference type="PIRSF" id="PIRSF006162">
    <property type="entry name" value="PgpA"/>
    <property type="match status" value="1"/>
</dbReference>
<evidence type="ECO:0000256" key="1">
    <source>
        <dbReference type="PIRNR" id="PIRNR006162"/>
    </source>
</evidence>
<dbReference type="Proteomes" id="UP000198924">
    <property type="component" value="Unassembled WGS sequence"/>
</dbReference>
<sequence length="161" mass="18049">MIILPKVTFTQLLKRPTAFLAYGFGSGLAPKAPGTFGTLAAIPVFYLMQPLGLISYLLLTVLFFIVGIWFCQKTVDWLQQDDPSAIVWDEIVGYLITMIAAPTGWLWIVLGFVLFRIFDIWKPWPVSLADKQLHGGFGVMLDDVIAGLYALLILQLIAYFF</sequence>
<keyword evidence="1" id="KW-0378">Hydrolase</keyword>
<dbReference type="PANTHER" id="PTHR36305">
    <property type="entry name" value="PHOSPHATIDYLGLYCEROPHOSPHATASE A"/>
    <property type="match status" value="1"/>
</dbReference>
<dbReference type="Pfam" id="PF04608">
    <property type="entry name" value="PgpA"/>
    <property type="match status" value="1"/>
</dbReference>
<dbReference type="EC" id="3.1.3.27" evidence="1"/>
<dbReference type="InterPro" id="IPR036681">
    <property type="entry name" value="PgpA-like_sf"/>
</dbReference>
<keyword evidence="1" id="KW-0479">Metal-binding</keyword>
<evidence type="ECO:0000259" key="3">
    <source>
        <dbReference type="Pfam" id="PF04608"/>
    </source>
</evidence>
<dbReference type="GO" id="GO:0009395">
    <property type="term" value="P:phospholipid catabolic process"/>
    <property type="evidence" value="ECO:0007669"/>
    <property type="project" value="UniProtKB-KW"/>
</dbReference>
<proteinExistence type="predicted"/>
<protein>
    <recommendedName>
        <fullName evidence="1">Phosphatidylglycerophosphatase A</fullName>
        <ecNumber evidence="1">3.1.3.27</ecNumber>
    </recommendedName>
    <alternativeName>
        <fullName evidence="1">Phosphatidylglycerolphosphate phosphatase A</fullName>
    </alternativeName>
</protein>
<keyword evidence="1" id="KW-1003">Cell membrane</keyword>
<keyword evidence="1" id="KW-1208">Phospholipid metabolism</keyword>
<keyword evidence="2" id="KW-1133">Transmembrane helix</keyword>
<keyword evidence="1 2" id="KW-0812">Transmembrane</keyword>
<comment type="cofactor">
    <cofactor evidence="1">
        <name>Mg(2+)</name>
        <dbReference type="ChEBI" id="CHEBI:18420"/>
    </cofactor>
</comment>
<gene>
    <name evidence="4" type="ORF">SAMN04488079_10834</name>
</gene>
<feature type="transmembrane region" description="Helical" evidence="2">
    <location>
        <begin position="92"/>
        <end position="117"/>
    </location>
</feature>
<keyword evidence="5" id="KW-1185">Reference proteome</keyword>
<keyword evidence="1" id="KW-0443">Lipid metabolism</keyword>
<keyword evidence="1" id="KW-0442">Lipid degradation</keyword>
<accession>A0A1I3YF98</accession>
<dbReference type="GO" id="GO:0005886">
    <property type="term" value="C:plasma membrane"/>
    <property type="evidence" value="ECO:0007669"/>
    <property type="project" value="UniProtKB-SubCell"/>
</dbReference>
<dbReference type="CDD" id="cd06971">
    <property type="entry name" value="PgpA"/>
    <property type="match status" value="1"/>
</dbReference>
<evidence type="ECO:0000313" key="5">
    <source>
        <dbReference type="Proteomes" id="UP000198924"/>
    </source>
</evidence>
<feature type="transmembrane region" description="Helical" evidence="2">
    <location>
        <begin position="53"/>
        <end position="71"/>
    </location>
</feature>
<dbReference type="GO" id="GO:0046872">
    <property type="term" value="F:metal ion binding"/>
    <property type="evidence" value="ECO:0007669"/>
    <property type="project" value="UniProtKB-KW"/>
</dbReference>
<dbReference type="GO" id="GO:0006655">
    <property type="term" value="P:phosphatidylglycerol biosynthetic process"/>
    <property type="evidence" value="ECO:0007669"/>
    <property type="project" value="UniProtKB-UniPathway"/>
</dbReference>
<dbReference type="PANTHER" id="PTHR36305:SF1">
    <property type="entry name" value="PHOSPHATIDYLGLYCEROPHOSPHATASE A"/>
    <property type="match status" value="1"/>
</dbReference>
<dbReference type="SUPFAM" id="SSF101307">
    <property type="entry name" value="YutG-like"/>
    <property type="match status" value="1"/>
</dbReference>
<dbReference type="UniPathway" id="UPA00084">
    <property type="reaction ID" value="UER00504"/>
</dbReference>
<feature type="transmembrane region" description="Helical" evidence="2">
    <location>
        <begin position="137"/>
        <end position="160"/>
    </location>
</feature>
<evidence type="ECO:0000313" key="4">
    <source>
        <dbReference type="EMBL" id="SFK30502.1"/>
    </source>
</evidence>
<organism evidence="4 5">
    <name type="scientific">Methylophaga sulfidovorans</name>
    <dbReference type="NCBI Taxonomy" id="45496"/>
    <lineage>
        <taxon>Bacteria</taxon>
        <taxon>Pseudomonadati</taxon>
        <taxon>Pseudomonadota</taxon>
        <taxon>Gammaproteobacteria</taxon>
        <taxon>Thiotrichales</taxon>
        <taxon>Piscirickettsiaceae</taxon>
        <taxon>Methylophaga</taxon>
    </lineage>
</organism>
<comment type="subcellular location">
    <subcellularLocation>
        <location evidence="1">Cell inner membrane</location>
        <topology evidence="1">Multi-pass membrane protein</topology>
    </subcellularLocation>
</comment>
<dbReference type="STRING" id="45496.SAMN04488079_10834"/>
<dbReference type="RefSeq" id="WP_091713319.1">
    <property type="nucleotide sequence ID" value="NZ_FOSH01000008.1"/>
</dbReference>
<comment type="function">
    <text evidence="1">Lipid phosphatase which dephosphorylates phosphatidylglycerophosphate (PGP) to phosphatidylglycerol (PG).</text>
</comment>
<dbReference type="AlphaFoldDB" id="A0A1I3YF98"/>
<dbReference type="GO" id="GO:0008962">
    <property type="term" value="F:phosphatidylglycerophosphatase activity"/>
    <property type="evidence" value="ECO:0007669"/>
    <property type="project" value="UniProtKB-EC"/>
</dbReference>
<dbReference type="InterPro" id="IPR007686">
    <property type="entry name" value="YutG/PgpA"/>
</dbReference>
<dbReference type="EMBL" id="FOSH01000008">
    <property type="protein sequence ID" value="SFK30502.1"/>
    <property type="molecule type" value="Genomic_DNA"/>
</dbReference>
<keyword evidence="1" id="KW-0460">Magnesium</keyword>
<keyword evidence="1 2" id="KW-0472">Membrane</keyword>
<keyword evidence="1" id="KW-0997">Cell inner membrane</keyword>
<comment type="pathway">
    <text evidence="1">Phospholipid metabolism; phosphatidylglycerol biosynthesis; phosphatidylglycerol from CDP-diacylglycerol: step 2/2.</text>
</comment>
<keyword evidence="1" id="KW-0595">Phospholipid degradation</keyword>
<dbReference type="InterPro" id="IPR026037">
    <property type="entry name" value="PgpA"/>
</dbReference>
<feature type="domain" description="YutG/PgpA" evidence="3">
    <location>
        <begin position="20"/>
        <end position="157"/>
    </location>
</feature>
<comment type="catalytic activity">
    <reaction evidence="1">
        <text>a 1,2-diacyl-sn-glycero-3-phospho-(1'-sn-glycero-3'-phosphate) + H2O = a 1,2-diacyl-sn-glycero-3-phospho-(1'-sn-glycerol) + phosphate</text>
        <dbReference type="Rhea" id="RHEA:33751"/>
        <dbReference type="ChEBI" id="CHEBI:15377"/>
        <dbReference type="ChEBI" id="CHEBI:43474"/>
        <dbReference type="ChEBI" id="CHEBI:60110"/>
        <dbReference type="ChEBI" id="CHEBI:64716"/>
        <dbReference type="EC" id="3.1.3.27"/>
    </reaction>
</comment>
<name>A0A1I3YF98_9GAMM</name>
<dbReference type="OrthoDB" id="9804091at2"/>